<dbReference type="Ensembl" id="ENSCCRT00015079988.1">
    <property type="protein sequence ID" value="ENSCCRP00015077451.1"/>
    <property type="gene ID" value="ENSCCRG00015031373.1"/>
</dbReference>
<dbReference type="SMART" id="SM00409">
    <property type="entry name" value="IG"/>
    <property type="match status" value="1"/>
</dbReference>
<dbReference type="SUPFAM" id="SSF48726">
    <property type="entry name" value="Immunoglobulin"/>
    <property type="match status" value="2"/>
</dbReference>
<organism evidence="3 4">
    <name type="scientific">Cyprinus carpio</name>
    <name type="common">Common carp</name>
    <dbReference type="NCBI Taxonomy" id="7962"/>
    <lineage>
        <taxon>Eukaryota</taxon>
        <taxon>Metazoa</taxon>
        <taxon>Chordata</taxon>
        <taxon>Craniata</taxon>
        <taxon>Vertebrata</taxon>
        <taxon>Euteleostomi</taxon>
        <taxon>Actinopterygii</taxon>
        <taxon>Neopterygii</taxon>
        <taxon>Teleostei</taxon>
        <taxon>Ostariophysi</taxon>
        <taxon>Cypriniformes</taxon>
        <taxon>Cyprinidae</taxon>
        <taxon>Cyprininae</taxon>
        <taxon>Cyprinus</taxon>
    </lineage>
</organism>
<feature type="transmembrane region" description="Helical" evidence="1">
    <location>
        <begin position="216"/>
        <end position="238"/>
    </location>
</feature>
<evidence type="ECO:0000256" key="1">
    <source>
        <dbReference type="SAM" id="Phobius"/>
    </source>
</evidence>
<reference evidence="3" key="1">
    <citation type="submission" date="2025-08" db="UniProtKB">
        <authorList>
            <consortium name="Ensembl"/>
        </authorList>
    </citation>
    <scope>IDENTIFICATION</scope>
</reference>
<dbReference type="InterPro" id="IPR007110">
    <property type="entry name" value="Ig-like_dom"/>
</dbReference>
<dbReference type="Pfam" id="PF07686">
    <property type="entry name" value="V-set"/>
    <property type="match status" value="1"/>
</dbReference>
<dbReference type="PROSITE" id="PS50835">
    <property type="entry name" value="IG_LIKE"/>
    <property type="match status" value="1"/>
</dbReference>
<keyword evidence="1" id="KW-1133">Transmembrane helix</keyword>
<dbReference type="PANTHER" id="PTHR21063:SF4">
    <property type="entry name" value="CD48 ANTIGEN-RELATED"/>
    <property type="match status" value="1"/>
</dbReference>
<dbReference type="InterPro" id="IPR036179">
    <property type="entry name" value="Ig-like_dom_sf"/>
</dbReference>
<dbReference type="InterPro" id="IPR013783">
    <property type="entry name" value="Ig-like_fold"/>
</dbReference>
<proteinExistence type="predicted"/>
<evidence type="ECO:0000313" key="4">
    <source>
        <dbReference type="Proteomes" id="UP000694700"/>
    </source>
</evidence>
<keyword evidence="1" id="KW-0812">Transmembrane</keyword>
<feature type="domain" description="Ig-like" evidence="2">
    <location>
        <begin position="87"/>
        <end position="195"/>
    </location>
</feature>
<evidence type="ECO:0000313" key="3">
    <source>
        <dbReference type="Ensembl" id="ENSCCRP00015077451.1"/>
    </source>
</evidence>
<keyword evidence="1" id="KW-0472">Membrane</keyword>
<dbReference type="InterPro" id="IPR003599">
    <property type="entry name" value="Ig_sub"/>
</dbReference>
<protein>
    <recommendedName>
        <fullName evidence="2">Ig-like domain-containing protein</fullName>
    </recommendedName>
</protein>
<dbReference type="PANTHER" id="PTHR21063">
    <property type="entry name" value="LFA-3"/>
    <property type="match status" value="1"/>
</dbReference>
<accession>A0A8C1ZG61</accession>
<sequence length="250" mass="28183">MVELLFTISDVCVSGADTDGESVSVMEGDPVTLNTGVTTNHVDQSEICTDDECKERFRDRLQLDHQTGSLIIMNIRTTDNNSRSISPKIFNVTITGESFKECLKSMSVMEGDPVTLNTGVTTDQQEKLLWYFNKTRLAQISGDQSKICTDDQCEERFRDRLKLDHQTGSLIIMNTRTTDSGLYKLKIINNSRSISPKIFNVTITGESFKESLKSGYFSIMSLMCFLCACLLIHIPHLFPSHSWQVTQFSH</sequence>
<dbReference type="Gene3D" id="2.60.40.10">
    <property type="entry name" value="Immunoglobulins"/>
    <property type="match status" value="2"/>
</dbReference>
<dbReference type="Proteomes" id="UP000694700">
    <property type="component" value="Unplaced"/>
</dbReference>
<dbReference type="AlphaFoldDB" id="A0A8C1ZG61"/>
<evidence type="ECO:0000259" key="2">
    <source>
        <dbReference type="PROSITE" id="PS50835"/>
    </source>
</evidence>
<name>A0A8C1ZG61_CYPCA</name>
<dbReference type="InterPro" id="IPR013106">
    <property type="entry name" value="Ig_V-set"/>
</dbReference>